<proteinExistence type="predicted"/>
<dbReference type="Pfam" id="PF02566">
    <property type="entry name" value="OsmC"/>
    <property type="match status" value="1"/>
</dbReference>
<dbReference type="InterPro" id="IPR015946">
    <property type="entry name" value="KH_dom-like_a/b"/>
</dbReference>
<gene>
    <name evidence="1" type="ORF">GGQ80_002517</name>
</gene>
<dbReference type="RefSeq" id="WP_183985286.1">
    <property type="nucleotide sequence ID" value="NZ_JACIEV010000007.1"/>
</dbReference>
<dbReference type="InterPro" id="IPR036102">
    <property type="entry name" value="OsmC/Ohrsf"/>
</dbReference>
<dbReference type="AlphaFoldDB" id="A0A840FCY1"/>
<dbReference type="EMBL" id="JACIEV010000007">
    <property type="protein sequence ID" value="MBB4154601.1"/>
    <property type="molecule type" value="Genomic_DNA"/>
</dbReference>
<evidence type="ECO:0000313" key="2">
    <source>
        <dbReference type="Proteomes" id="UP000529795"/>
    </source>
</evidence>
<dbReference type="InterPro" id="IPR003718">
    <property type="entry name" value="OsmC/Ohr_fam"/>
</dbReference>
<keyword evidence="2" id="KW-1185">Reference proteome</keyword>
<comment type="caution">
    <text evidence="1">The sequence shown here is derived from an EMBL/GenBank/DDBJ whole genome shotgun (WGS) entry which is preliminary data.</text>
</comment>
<name>A0A840FCY1_9SPHN</name>
<accession>A0A840FCY1</accession>
<dbReference type="PANTHER" id="PTHR39624">
    <property type="entry name" value="PROTEIN INVOLVED IN RIMO-MEDIATED BETA-METHYLTHIOLATION OF RIBOSOMAL PROTEIN S12 YCAO"/>
    <property type="match status" value="1"/>
</dbReference>
<reference evidence="1 2" key="1">
    <citation type="submission" date="2020-08" db="EMBL/GenBank/DDBJ databases">
        <title>Genomic Encyclopedia of Type Strains, Phase IV (KMG-IV): sequencing the most valuable type-strain genomes for metagenomic binning, comparative biology and taxonomic classification.</title>
        <authorList>
            <person name="Goeker M."/>
        </authorList>
    </citation>
    <scope>NUCLEOTIDE SEQUENCE [LARGE SCALE GENOMIC DNA]</scope>
    <source>
        <strain evidence="1 2">YC6723</strain>
    </source>
</reference>
<dbReference type="Gene3D" id="3.30.300.20">
    <property type="match status" value="1"/>
</dbReference>
<dbReference type="PANTHER" id="PTHR39624:SF2">
    <property type="entry name" value="OSMC-LIKE PROTEIN"/>
    <property type="match status" value="1"/>
</dbReference>
<organism evidence="1 2">
    <name type="scientific">Sphingomonas jinjuensis</name>
    <dbReference type="NCBI Taxonomy" id="535907"/>
    <lineage>
        <taxon>Bacteria</taxon>
        <taxon>Pseudomonadati</taxon>
        <taxon>Pseudomonadota</taxon>
        <taxon>Alphaproteobacteria</taxon>
        <taxon>Sphingomonadales</taxon>
        <taxon>Sphingomonadaceae</taxon>
        <taxon>Sphingomonas</taxon>
    </lineage>
</organism>
<dbReference type="Proteomes" id="UP000529795">
    <property type="component" value="Unassembled WGS sequence"/>
</dbReference>
<dbReference type="SUPFAM" id="SSF82784">
    <property type="entry name" value="OsmC-like"/>
    <property type="match status" value="1"/>
</dbReference>
<protein>
    <submittedName>
        <fullName evidence="1">Putative OsmC-like protein</fullName>
    </submittedName>
</protein>
<sequence length="133" mass="13705">MADTLVTYDGAMRCRAVHGDSGAVIVADAPVEMGGSGDGFSPSDLLAVSLGGCILSIMAVATARDGLDLSGATACVTKDMADSPRRITRLAVTVRVPGTVDDRLRRKLLAAANACPVHQALGIEAPIRVEWEG</sequence>
<evidence type="ECO:0000313" key="1">
    <source>
        <dbReference type="EMBL" id="MBB4154601.1"/>
    </source>
</evidence>